<accession>A0A833PFR1</accession>
<comment type="caution">
    <text evidence="1">The sequence shown here is derived from an EMBL/GenBank/DDBJ whole genome shotgun (WGS) entry which is preliminary data.</text>
</comment>
<reference evidence="2" key="1">
    <citation type="journal article" date="2020" name="MBio">
        <title>Horizontal gene transfer to a defensive symbiont with a reduced genome amongst a multipartite beetle microbiome.</title>
        <authorList>
            <person name="Waterworth S.C."/>
            <person name="Florez L.V."/>
            <person name="Rees E.R."/>
            <person name="Hertweck C."/>
            <person name="Kaltenpoth M."/>
            <person name="Kwan J.C."/>
        </authorList>
    </citation>
    <scope>NUCLEOTIDE SEQUENCE [LARGE SCALE GENOMIC DNA]</scope>
</reference>
<gene>
    <name evidence="1" type="ORF">GAK29_01288</name>
</gene>
<evidence type="ECO:0000313" key="1">
    <source>
        <dbReference type="EMBL" id="KAF1026440.1"/>
    </source>
</evidence>
<dbReference type="EMBL" id="WNDP01000023">
    <property type="protein sequence ID" value="KAF1026440.1"/>
    <property type="molecule type" value="Genomic_DNA"/>
</dbReference>
<proteinExistence type="predicted"/>
<organism evidence="1 2">
    <name type="scientific">Acinetobacter bereziniae</name>
    <name type="common">Acinetobacter genomosp. 10</name>
    <dbReference type="NCBI Taxonomy" id="106648"/>
    <lineage>
        <taxon>Bacteria</taxon>
        <taxon>Pseudomonadati</taxon>
        <taxon>Pseudomonadota</taxon>
        <taxon>Gammaproteobacteria</taxon>
        <taxon>Moraxellales</taxon>
        <taxon>Moraxellaceae</taxon>
        <taxon>Acinetobacter</taxon>
    </lineage>
</organism>
<protein>
    <submittedName>
        <fullName evidence="1">Uncharacterized protein</fullName>
    </submittedName>
</protein>
<name>A0A833PFR1_ACIBZ</name>
<dbReference type="Proteomes" id="UP000490535">
    <property type="component" value="Unassembled WGS sequence"/>
</dbReference>
<evidence type="ECO:0000313" key="2">
    <source>
        <dbReference type="Proteomes" id="UP000490535"/>
    </source>
</evidence>
<dbReference type="AlphaFoldDB" id="A0A833PFR1"/>
<sequence length="242" mass="28371">MYFRRIFLILALLIPSLLQAKNIILYDDSNIGISQDYKNINGLGQSVKIDKDYEIITKENALNFEDNGVNSYRIILRKGDISYTLDKNKIYGLNRYIISPYFSDENFIGFVEYTENILRGDFHIIKKFYIFNKKAKEIAVVKINDTNVSRNKNCQYDYNSLDQNYIKKIILDDSLNTYNVDSIYEQNNPTIWAVLSKEFKPGHKINNGFRFKLMKNNKIKCEDLKGSILECNEGFMQIQQIK</sequence>